<gene>
    <name evidence="14" type="primary">dnaB</name>
    <name evidence="14" type="ORF">PQU95_16595</name>
</gene>
<organism evidence="14 15">
    <name type="scientific">Vogesella aquatica</name>
    <dbReference type="NCBI Taxonomy" id="2984206"/>
    <lineage>
        <taxon>Bacteria</taxon>
        <taxon>Pseudomonadati</taxon>
        <taxon>Pseudomonadota</taxon>
        <taxon>Betaproteobacteria</taxon>
        <taxon>Neisseriales</taxon>
        <taxon>Chromobacteriaceae</taxon>
        <taxon>Vogesella</taxon>
    </lineage>
</organism>
<evidence type="ECO:0000256" key="2">
    <source>
        <dbReference type="ARBA" id="ARBA00022515"/>
    </source>
</evidence>
<comment type="caution">
    <text evidence="14">The sequence shown here is derived from an EMBL/GenBank/DDBJ whole genome shotgun (WGS) entry which is preliminary data.</text>
</comment>
<dbReference type="InterPro" id="IPR007693">
    <property type="entry name" value="DNA_helicase_DnaB-like_N"/>
</dbReference>
<dbReference type="Pfam" id="PF03796">
    <property type="entry name" value="DnaB_C"/>
    <property type="match status" value="1"/>
</dbReference>
<keyword evidence="9" id="KW-0413">Isomerase</keyword>
<keyword evidence="3 12" id="KW-0235">DNA replication</keyword>
<dbReference type="RefSeq" id="WP_017509558.1">
    <property type="nucleotide sequence ID" value="NZ_JAQQLF010000026.1"/>
</dbReference>
<dbReference type="InterPro" id="IPR016136">
    <property type="entry name" value="DNA_helicase_N/primase_C"/>
</dbReference>
<accession>A0ABT5J2X0</accession>
<comment type="similarity">
    <text evidence="1 12">Belongs to the helicase family. DnaB subfamily.</text>
</comment>
<protein>
    <recommendedName>
        <fullName evidence="11 12">Replicative DNA helicase</fullName>
        <ecNumber evidence="11 12">5.6.2.3</ecNumber>
    </recommendedName>
</protein>
<dbReference type="PANTHER" id="PTHR30153:SF2">
    <property type="entry name" value="REPLICATIVE DNA HELICASE"/>
    <property type="match status" value="1"/>
</dbReference>
<evidence type="ECO:0000256" key="6">
    <source>
        <dbReference type="ARBA" id="ARBA00022806"/>
    </source>
</evidence>
<evidence type="ECO:0000256" key="3">
    <source>
        <dbReference type="ARBA" id="ARBA00022705"/>
    </source>
</evidence>
<comment type="function">
    <text evidence="12">The main replicative DNA helicase, it participates in initiation and elongation during chromosome replication. Travels ahead of the DNA replisome, separating dsDNA into templates for DNA synthesis. A processive ATP-dependent 5'-3' DNA helicase it has DNA-dependent ATPase activity.</text>
</comment>
<keyword evidence="15" id="KW-1185">Reference proteome</keyword>
<evidence type="ECO:0000256" key="12">
    <source>
        <dbReference type="RuleBase" id="RU362085"/>
    </source>
</evidence>
<keyword evidence="7 12" id="KW-0067">ATP-binding</keyword>
<dbReference type="InterPro" id="IPR027417">
    <property type="entry name" value="P-loop_NTPase"/>
</dbReference>
<evidence type="ECO:0000256" key="1">
    <source>
        <dbReference type="ARBA" id="ARBA00008428"/>
    </source>
</evidence>
<proteinExistence type="inferred from homology"/>
<evidence type="ECO:0000256" key="5">
    <source>
        <dbReference type="ARBA" id="ARBA00022801"/>
    </source>
</evidence>
<evidence type="ECO:0000256" key="8">
    <source>
        <dbReference type="ARBA" id="ARBA00023125"/>
    </source>
</evidence>
<dbReference type="NCBIfam" id="NF004384">
    <property type="entry name" value="PRK05748.1"/>
    <property type="match status" value="1"/>
</dbReference>
<dbReference type="Gene3D" id="3.40.50.300">
    <property type="entry name" value="P-loop containing nucleotide triphosphate hydrolases"/>
    <property type="match status" value="1"/>
</dbReference>
<evidence type="ECO:0000313" key="14">
    <source>
        <dbReference type="EMBL" id="MDC7718821.1"/>
    </source>
</evidence>
<evidence type="ECO:0000259" key="13">
    <source>
        <dbReference type="PROSITE" id="PS51199"/>
    </source>
</evidence>
<evidence type="ECO:0000256" key="4">
    <source>
        <dbReference type="ARBA" id="ARBA00022741"/>
    </source>
</evidence>
<dbReference type="Gene3D" id="1.10.860.10">
    <property type="entry name" value="DNAb Helicase, Chain A"/>
    <property type="match status" value="1"/>
</dbReference>
<name>A0ABT5J2X0_9NEIS</name>
<dbReference type="SUPFAM" id="SSF52540">
    <property type="entry name" value="P-loop containing nucleoside triphosphate hydrolases"/>
    <property type="match status" value="1"/>
</dbReference>
<dbReference type="NCBIfam" id="TIGR00665">
    <property type="entry name" value="DnaB"/>
    <property type="match status" value="1"/>
</dbReference>
<feature type="domain" description="SF4 helicase" evidence="13">
    <location>
        <begin position="191"/>
        <end position="459"/>
    </location>
</feature>
<keyword evidence="2 12" id="KW-0639">Primosome</keyword>
<keyword evidence="5 12" id="KW-0378">Hydrolase</keyword>
<dbReference type="InterPro" id="IPR036185">
    <property type="entry name" value="DNA_heli_DnaB-like_N_sf"/>
</dbReference>
<evidence type="ECO:0000256" key="10">
    <source>
        <dbReference type="ARBA" id="ARBA00048954"/>
    </source>
</evidence>
<dbReference type="EMBL" id="JAQQLF010000026">
    <property type="protein sequence ID" value="MDC7718821.1"/>
    <property type="molecule type" value="Genomic_DNA"/>
</dbReference>
<dbReference type="SMART" id="SM00382">
    <property type="entry name" value="AAA"/>
    <property type="match status" value="1"/>
</dbReference>
<keyword evidence="8 12" id="KW-0238">DNA-binding</keyword>
<dbReference type="PROSITE" id="PS51199">
    <property type="entry name" value="SF4_HELICASE"/>
    <property type="match status" value="1"/>
</dbReference>
<comment type="catalytic activity">
    <reaction evidence="10 12">
        <text>ATP + H2O = ADP + phosphate + H(+)</text>
        <dbReference type="Rhea" id="RHEA:13065"/>
        <dbReference type="ChEBI" id="CHEBI:15377"/>
        <dbReference type="ChEBI" id="CHEBI:15378"/>
        <dbReference type="ChEBI" id="CHEBI:30616"/>
        <dbReference type="ChEBI" id="CHEBI:43474"/>
        <dbReference type="ChEBI" id="CHEBI:456216"/>
        <dbReference type="EC" id="5.6.2.3"/>
    </reaction>
</comment>
<keyword evidence="6 12" id="KW-0347">Helicase</keyword>
<dbReference type="GO" id="GO:0016787">
    <property type="term" value="F:hydrolase activity"/>
    <property type="evidence" value="ECO:0007669"/>
    <property type="project" value="UniProtKB-KW"/>
</dbReference>
<evidence type="ECO:0000313" key="15">
    <source>
        <dbReference type="Proteomes" id="UP001219956"/>
    </source>
</evidence>
<dbReference type="InterPro" id="IPR003593">
    <property type="entry name" value="AAA+_ATPase"/>
</dbReference>
<reference evidence="14 15" key="1">
    <citation type="submission" date="2023-01" db="EMBL/GenBank/DDBJ databases">
        <title>Novel species of the genus Vogesella isolated from rivers.</title>
        <authorList>
            <person name="Lu H."/>
        </authorList>
    </citation>
    <scope>NUCLEOTIDE SEQUENCE [LARGE SCALE GENOMIC DNA]</scope>
    <source>
        <strain evidence="14 15">DC21W</strain>
    </source>
</reference>
<evidence type="ECO:0000256" key="7">
    <source>
        <dbReference type="ARBA" id="ARBA00022840"/>
    </source>
</evidence>
<dbReference type="CDD" id="cd00984">
    <property type="entry name" value="DnaB_C"/>
    <property type="match status" value="1"/>
</dbReference>
<dbReference type="InterPro" id="IPR007694">
    <property type="entry name" value="DNA_helicase_DnaB-like_C"/>
</dbReference>
<dbReference type="Proteomes" id="UP001219956">
    <property type="component" value="Unassembled WGS sequence"/>
</dbReference>
<dbReference type="Pfam" id="PF00772">
    <property type="entry name" value="DnaB"/>
    <property type="match status" value="1"/>
</dbReference>
<dbReference type="InterPro" id="IPR007692">
    <property type="entry name" value="DNA_helicase_DnaB"/>
</dbReference>
<dbReference type="SUPFAM" id="SSF48024">
    <property type="entry name" value="N-terminal domain of DnaB helicase"/>
    <property type="match status" value="1"/>
</dbReference>
<dbReference type="EC" id="5.6.2.3" evidence="11 12"/>
<sequence length="468" mass="51219">MSDFDINDASVAAIRTPPHSIEAEQSVLGGLLLDNSAWEKVADLLTDSDFYRHDHRIIFRHIARLVDIARPADVVTVSESLDKNAELASIGGLAYLASLAQNTPSAANIRRYAEIVRERSVMRALAQVGTEIAESAYNPQGRDAAQLLDEAEGKVFQIAESTAKSKQGFLEMPALLKEVVERIDMLYSRDNPDEVTGVPTGFHDLDARTSGLQPGDLIIVAGRPSMGKTAFSMNIAENVAIETGLPVAVFSMEMGGAQLVMRMLGSVGRLDQHILRTGKLGDEDWQKLTYAIGKLSDAPMYIDETPALTALELRARARRLARQHGGKLGLIVIDYLQLMSGSGRNDNRTAELGEISRGLKGLAKELQVPVIALSQLSRAVEQRTDKRPMMSDLRESGAIEQDADLIIFMYREAYYKPDEIDLKNQAEAIIGKHRNGPTGRVRLAFIGQYAKFDNAATIGISGWADSDE</sequence>
<evidence type="ECO:0000256" key="11">
    <source>
        <dbReference type="NCBIfam" id="TIGR00665"/>
    </source>
</evidence>
<dbReference type="GO" id="GO:0003678">
    <property type="term" value="F:DNA helicase activity"/>
    <property type="evidence" value="ECO:0007669"/>
    <property type="project" value="UniProtKB-EC"/>
</dbReference>
<keyword evidence="4 12" id="KW-0547">Nucleotide-binding</keyword>
<dbReference type="PANTHER" id="PTHR30153">
    <property type="entry name" value="REPLICATIVE DNA HELICASE DNAB"/>
    <property type="match status" value="1"/>
</dbReference>
<evidence type="ECO:0000256" key="9">
    <source>
        <dbReference type="ARBA" id="ARBA00023235"/>
    </source>
</evidence>